<dbReference type="PANTHER" id="PTHR34807:SF3">
    <property type="entry name" value="OS08G0270800 PROTEIN"/>
    <property type="match status" value="1"/>
</dbReference>
<name>A0AAV8S670_9ROSI</name>
<evidence type="ECO:0000313" key="2">
    <source>
        <dbReference type="EMBL" id="KAJ8747610.1"/>
    </source>
</evidence>
<keyword evidence="3" id="KW-1185">Reference proteome</keyword>
<evidence type="ECO:0000313" key="3">
    <source>
        <dbReference type="Proteomes" id="UP001159364"/>
    </source>
</evidence>
<dbReference type="Proteomes" id="UP001159364">
    <property type="component" value="Unassembled WGS sequence"/>
</dbReference>
<feature type="region of interest" description="Disordered" evidence="1">
    <location>
        <begin position="77"/>
        <end position="155"/>
    </location>
</feature>
<dbReference type="AlphaFoldDB" id="A0AAV8S670"/>
<evidence type="ECO:0000256" key="1">
    <source>
        <dbReference type="SAM" id="MobiDB-lite"/>
    </source>
</evidence>
<accession>A0AAV8S670</accession>
<dbReference type="PANTHER" id="PTHR34807">
    <property type="entry name" value="OS08G0270800 PROTEIN"/>
    <property type="match status" value="1"/>
</dbReference>
<comment type="caution">
    <text evidence="2">The sequence shown here is derived from an EMBL/GenBank/DDBJ whole genome shotgun (WGS) entry which is preliminary data.</text>
</comment>
<proteinExistence type="predicted"/>
<feature type="compositionally biased region" description="Polar residues" evidence="1">
    <location>
        <begin position="90"/>
        <end position="102"/>
    </location>
</feature>
<reference evidence="2 3" key="1">
    <citation type="submission" date="2021-09" db="EMBL/GenBank/DDBJ databases">
        <title>Genomic insights and catalytic innovation underlie evolution of tropane alkaloids biosynthesis.</title>
        <authorList>
            <person name="Wang Y.-J."/>
            <person name="Tian T."/>
            <person name="Huang J.-P."/>
            <person name="Huang S.-X."/>
        </authorList>
    </citation>
    <scope>NUCLEOTIDE SEQUENCE [LARGE SCALE GENOMIC DNA]</scope>
    <source>
        <strain evidence="2">KIB-2018</strain>
        <tissue evidence="2">Leaf</tissue>
    </source>
</reference>
<gene>
    <name evidence="2" type="ORF">K2173_014472</name>
</gene>
<protein>
    <submittedName>
        <fullName evidence="2">Uncharacterized protein</fullName>
    </submittedName>
</protein>
<sequence>MKRTKGVVPAMESSLSPYAPPLYGDARTKFKHQSLMQDFEELYKETEAKKFKLQMTREKKLTLLDEVRFLRRRYKYLSENQDPNPPVKRNSGQPRQLVTGSKSSRREAALRKSVPQLDSKRKQKFRNEPASISELKQKQKTHSRKETASRISSAIPDLNQKERIYAGKEAACRTNAPIFDLNEISMEEEEVQASCGMIRIDESEMISMRSGNDEQLNDMKLAACRNLGNGSSHAGKRRISWMDPVALRV</sequence>
<dbReference type="EMBL" id="JAIWQS010000139">
    <property type="protein sequence ID" value="KAJ8747610.1"/>
    <property type="molecule type" value="Genomic_DNA"/>
</dbReference>
<organism evidence="2 3">
    <name type="scientific">Erythroxylum novogranatense</name>
    <dbReference type="NCBI Taxonomy" id="1862640"/>
    <lineage>
        <taxon>Eukaryota</taxon>
        <taxon>Viridiplantae</taxon>
        <taxon>Streptophyta</taxon>
        <taxon>Embryophyta</taxon>
        <taxon>Tracheophyta</taxon>
        <taxon>Spermatophyta</taxon>
        <taxon>Magnoliopsida</taxon>
        <taxon>eudicotyledons</taxon>
        <taxon>Gunneridae</taxon>
        <taxon>Pentapetalae</taxon>
        <taxon>rosids</taxon>
        <taxon>fabids</taxon>
        <taxon>Malpighiales</taxon>
        <taxon>Erythroxylaceae</taxon>
        <taxon>Erythroxylum</taxon>
    </lineage>
</organism>